<gene>
    <name evidence="3" type="ORF">CUNI_LOCUS8032</name>
</gene>
<dbReference type="OrthoDB" id="6022242at2759"/>
<dbReference type="EMBL" id="CAJHNH020001302">
    <property type="protein sequence ID" value="CAG5122474.1"/>
    <property type="molecule type" value="Genomic_DNA"/>
</dbReference>
<feature type="coiled-coil region" evidence="1">
    <location>
        <begin position="40"/>
        <end position="74"/>
    </location>
</feature>
<reference evidence="3" key="1">
    <citation type="submission" date="2021-04" db="EMBL/GenBank/DDBJ databases">
        <authorList>
            <consortium name="Molecular Ecology Group"/>
        </authorList>
    </citation>
    <scope>NUCLEOTIDE SEQUENCE</scope>
</reference>
<accession>A0A8S3YZP6</accession>
<name>A0A8S3YZP6_9EUPU</name>
<feature type="coiled-coil region" evidence="1">
    <location>
        <begin position="99"/>
        <end position="137"/>
    </location>
</feature>
<dbReference type="InterPro" id="IPR001202">
    <property type="entry name" value="WW_dom"/>
</dbReference>
<keyword evidence="4" id="KW-1185">Reference proteome</keyword>
<proteinExistence type="predicted"/>
<feature type="non-terminal residue" evidence="3">
    <location>
        <position position="243"/>
    </location>
</feature>
<dbReference type="AlphaFoldDB" id="A0A8S3YZP6"/>
<dbReference type="Proteomes" id="UP000678393">
    <property type="component" value="Unassembled WGS sequence"/>
</dbReference>
<comment type="caution">
    <text evidence="3">The sequence shown here is derived from an EMBL/GenBank/DDBJ whole genome shotgun (WGS) entry which is preliminary data.</text>
</comment>
<evidence type="ECO:0000256" key="1">
    <source>
        <dbReference type="SAM" id="Coils"/>
    </source>
</evidence>
<feature type="domain" description="WW" evidence="2">
    <location>
        <begin position="224"/>
        <end position="243"/>
    </location>
</feature>
<evidence type="ECO:0000313" key="3">
    <source>
        <dbReference type="EMBL" id="CAG5122474.1"/>
    </source>
</evidence>
<dbReference type="PROSITE" id="PS50020">
    <property type="entry name" value="WW_DOMAIN_2"/>
    <property type="match status" value="1"/>
</dbReference>
<evidence type="ECO:0000259" key="2">
    <source>
        <dbReference type="PROSITE" id="PS50020"/>
    </source>
</evidence>
<keyword evidence="1" id="KW-0175">Coiled coil</keyword>
<evidence type="ECO:0000313" key="4">
    <source>
        <dbReference type="Proteomes" id="UP000678393"/>
    </source>
</evidence>
<feature type="non-terminal residue" evidence="3">
    <location>
        <position position="1"/>
    </location>
</feature>
<organism evidence="3 4">
    <name type="scientific">Candidula unifasciata</name>
    <dbReference type="NCBI Taxonomy" id="100452"/>
    <lineage>
        <taxon>Eukaryota</taxon>
        <taxon>Metazoa</taxon>
        <taxon>Spiralia</taxon>
        <taxon>Lophotrochozoa</taxon>
        <taxon>Mollusca</taxon>
        <taxon>Gastropoda</taxon>
        <taxon>Heterobranchia</taxon>
        <taxon>Euthyneura</taxon>
        <taxon>Panpulmonata</taxon>
        <taxon>Eupulmonata</taxon>
        <taxon>Stylommatophora</taxon>
        <taxon>Helicina</taxon>
        <taxon>Helicoidea</taxon>
        <taxon>Geomitridae</taxon>
        <taxon>Candidula</taxon>
    </lineage>
</organism>
<sequence length="243" mass="27544">FVEAAKGIFQNELAALRRSLSPKPLRENVQQSNSRPLEEYTSIISERDQLRAEVAALKEELRNRNQSSKNVEEQLLFVRKHAQASIEEVRSLKSKLHLSEQAQTKAQQTERDYEEVVAMLENEVSQLRLQLSKSEGVHMHKRLAVLVCQLKKAESGKKTYEVATEKLIRYVEHSQEVLASLASSSRTTGSDGVTSKINKKRALHQLSTEGADVIKTVRSLMETVSLPFGWEEAYTTDGVKYYI</sequence>
<protein>
    <recommendedName>
        <fullName evidence="2">WW domain-containing protein</fullName>
    </recommendedName>
</protein>